<protein>
    <recommendedName>
        <fullName evidence="5">Zinc finger MYM-type protein 1</fullName>
    </recommendedName>
</protein>
<dbReference type="AlphaFoldDB" id="A0ABD2Z9D4"/>
<evidence type="ECO:0000313" key="3">
    <source>
        <dbReference type="EMBL" id="KAL3516073.1"/>
    </source>
</evidence>
<accession>A0ABD2Z9D4</accession>
<dbReference type="Proteomes" id="UP001630127">
    <property type="component" value="Unassembled WGS sequence"/>
</dbReference>
<evidence type="ECO:0008006" key="5">
    <source>
        <dbReference type="Google" id="ProtNLM"/>
    </source>
</evidence>
<organism evidence="3 4">
    <name type="scientific">Cinchona calisaya</name>
    <dbReference type="NCBI Taxonomy" id="153742"/>
    <lineage>
        <taxon>Eukaryota</taxon>
        <taxon>Viridiplantae</taxon>
        <taxon>Streptophyta</taxon>
        <taxon>Embryophyta</taxon>
        <taxon>Tracheophyta</taxon>
        <taxon>Spermatophyta</taxon>
        <taxon>Magnoliopsida</taxon>
        <taxon>eudicotyledons</taxon>
        <taxon>Gunneridae</taxon>
        <taxon>Pentapetalae</taxon>
        <taxon>asterids</taxon>
        <taxon>lamiids</taxon>
        <taxon>Gentianales</taxon>
        <taxon>Rubiaceae</taxon>
        <taxon>Cinchonoideae</taxon>
        <taxon>Cinchoneae</taxon>
        <taxon>Cinchona</taxon>
    </lineage>
</organism>
<evidence type="ECO:0000259" key="1">
    <source>
        <dbReference type="Pfam" id="PF05699"/>
    </source>
</evidence>
<dbReference type="PANTHER" id="PTHR45749">
    <property type="match status" value="1"/>
</dbReference>
<keyword evidence="4" id="KW-1185">Reference proteome</keyword>
<feature type="domain" description="DUF4371" evidence="2">
    <location>
        <begin position="1"/>
        <end position="74"/>
    </location>
</feature>
<evidence type="ECO:0000313" key="4">
    <source>
        <dbReference type="Proteomes" id="UP001630127"/>
    </source>
</evidence>
<dbReference type="EMBL" id="JBJUIK010000010">
    <property type="protein sequence ID" value="KAL3516073.1"/>
    <property type="molecule type" value="Genomic_DNA"/>
</dbReference>
<dbReference type="Pfam" id="PF14291">
    <property type="entry name" value="DUF4371"/>
    <property type="match status" value="1"/>
</dbReference>
<proteinExistence type="predicted"/>
<dbReference type="Pfam" id="PF05699">
    <property type="entry name" value="Dimer_Tnp_hAT"/>
    <property type="match status" value="1"/>
</dbReference>
<sequence length="229" mass="26330">GVAFRGHDETLISDNRGNFLTLLELLGDYNEQVASVILENAPKNAAYSSHRIQKELLSIIAERVHNRIREDIDPIDGYKLFNVENICKLANTYYPMDFTEQEKLHLKIQLELFKLHVKNDTVVQDVSTISELCRELSRIGNATHYPLVDRVIRLVITLPISSASTKRAFSAMKIIKNRMQNKMGDDILSNSLIVYIERDIVRSLDINLIIDDFDSIKDRRAQFKMPNID</sequence>
<reference evidence="3 4" key="1">
    <citation type="submission" date="2024-11" db="EMBL/GenBank/DDBJ databases">
        <title>A near-complete genome assembly of Cinchona calisaya.</title>
        <authorList>
            <person name="Lian D.C."/>
            <person name="Zhao X.W."/>
            <person name="Wei L."/>
        </authorList>
    </citation>
    <scope>NUCLEOTIDE SEQUENCE [LARGE SCALE GENOMIC DNA]</scope>
    <source>
        <tissue evidence="3">Nenye</tissue>
    </source>
</reference>
<comment type="caution">
    <text evidence="3">The sequence shown here is derived from an EMBL/GenBank/DDBJ whole genome shotgun (WGS) entry which is preliminary data.</text>
</comment>
<feature type="non-terminal residue" evidence="3">
    <location>
        <position position="1"/>
    </location>
</feature>
<evidence type="ECO:0000259" key="2">
    <source>
        <dbReference type="Pfam" id="PF14291"/>
    </source>
</evidence>
<dbReference type="InterPro" id="IPR008906">
    <property type="entry name" value="HATC_C_dom"/>
</dbReference>
<dbReference type="PANTHER" id="PTHR45749:SF37">
    <property type="entry name" value="OS05G0311600 PROTEIN"/>
    <property type="match status" value="1"/>
</dbReference>
<name>A0ABD2Z9D4_9GENT</name>
<gene>
    <name evidence="3" type="ORF">ACH5RR_022975</name>
</gene>
<dbReference type="InterPro" id="IPR025398">
    <property type="entry name" value="DUF4371"/>
</dbReference>
<feature type="domain" description="HAT C-terminal dimerisation" evidence="1">
    <location>
        <begin position="140"/>
        <end position="199"/>
    </location>
</feature>